<evidence type="ECO:0000256" key="2">
    <source>
        <dbReference type="SAM" id="Phobius"/>
    </source>
</evidence>
<evidence type="ECO:0000313" key="4">
    <source>
        <dbReference type="Proteomes" id="UP000054928"/>
    </source>
</evidence>
<reference evidence="4" key="1">
    <citation type="submission" date="2014-09" db="EMBL/GenBank/DDBJ databases">
        <authorList>
            <person name="Sharma Rahul"/>
            <person name="Thines Marco"/>
        </authorList>
    </citation>
    <scope>NUCLEOTIDE SEQUENCE [LARGE SCALE GENOMIC DNA]</scope>
</reference>
<dbReference type="Proteomes" id="UP000054928">
    <property type="component" value="Unassembled WGS sequence"/>
</dbReference>
<dbReference type="AlphaFoldDB" id="A0A0P1B1D0"/>
<dbReference type="EMBL" id="CCYD01002864">
    <property type="protein sequence ID" value="CEG47890.1"/>
    <property type="molecule type" value="Genomic_DNA"/>
</dbReference>
<protein>
    <submittedName>
        <fullName evidence="3">Uncharacterized protein</fullName>
    </submittedName>
</protein>
<feature type="region of interest" description="Disordered" evidence="1">
    <location>
        <begin position="1"/>
        <end position="29"/>
    </location>
</feature>
<dbReference type="GeneID" id="36400270"/>
<accession>A0A0P1B1D0</accession>
<name>A0A0P1B1D0_PLAHL</name>
<evidence type="ECO:0000313" key="3">
    <source>
        <dbReference type="EMBL" id="CEG47890.1"/>
    </source>
</evidence>
<organism evidence="3 4">
    <name type="scientific">Plasmopara halstedii</name>
    <name type="common">Downy mildew of sunflower</name>
    <dbReference type="NCBI Taxonomy" id="4781"/>
    <lineage>
        <taxon>Eukaryota</taxon>
        <taxon>Sar</taxon>
        <taxon>Stramenopiles</taxon>
        <taxon>Oomycota</taxon>
        <taxon>Peronosporomycetes</taxon>
        <taxon>Peronosporales</taxon>
        <taxon>Peronosporaceae</taxon>
        <taxon>Plasmopara</taxon>
    </lineage>
</organism>
<keyword evidence="2" id="KW-0472">Membrane</keyword>
<dbReference type="RefSeq" id="XP_024584259.1">
    <property type="nucleotide sequence ID" value="XM_024718907.1"/>
</dbReference>
<sequence>MHRQPTLDARQGYNDDRTKPIRVRGKQQKMDEADLKLRIRRSPRDIYHAWNFEFDELNAPNNSSLWKKHFVRPPHELLICAIPYMSDISSAKRKKGFVVGARLLSAIIIVNGSSTVFVDSHP</sequence>
<evidence type="ECO:0000256" key="1">
    <source>
        <dbReference type="SAM" id="MobiDB-lite"/>
    </source>
</evidence>
<keyword evidence="4" id="KW-1185">Reference proteome</keyword>
<keyword evidence="2" id="KW-0812">Transmembrane</keyword>
<proteinExistence type="predicted"/>
<keyword evidence="2" id="KW-1133">Transmembrane helix</keyword>
<feature type="transmembrane region" description="Helical" evidence="2">
    <location>
        <begin position="97"/>
        <end position="118"/>
    </location>
</feature>